<feature type="region of interest" description="Disordered" evidence="2">
    <location>
        <begin position="54"/>
        <end position="132"/>
    </location>
</feature>
<gene>
    <name evidence="3" type="ORF">MKZ38_009572</name>
</gene>
<proteinExistence type="predicted"/>
<feature type="region of interest" description="Disordered" evidence="2">
    <location>
        <begin position="156"/>
        <end position="201"/>
    </location>
</feature>
<dbReference type="PANTHER" id="PTHR15885">
    <property type="entry name" value="COILED-COIL DOMAIN-CONTAINING PROTEIN 174"/>
    <property type="match status" value="1"/>
</dbReference>
<keyword evidence="4" id="KW-1185">Reference proteome</keyword>
<feature type="compositionally biased region" description="Basic and acidic residues" evidence="2">
    <location>
        <begin position="156"/>
        <end position="171"/>
    </location>
</feature>
<evidence type="ECO:0000313" key="4">
    <source>
        <dbReference type="Proteomes" id="UP001201980"/>
    </source>
</evidence>
<reference evidence="3" key="1">
    <citation type="submission" date="2022-07" db="EMBL/GenBank/DDBJ databases">
        <title>Draft genome sequence of Zalerion maritima ATCC 34329, a (micro)plastics degrading marine fungus.</title>
        <authorList>
            <person name="Paco A."/>
            <person name="Goncalves M.F.M."/>
            <person name="Rocha-Santos T.A.P."/>
            <person name="Alves A."/>
        </authorList>
    </citation>
    <scope>NUCLEOTIDE SEQUENCE</scope>
    <source>
        <strain evidence="3">ATCC 34329</strain>
    </source>
</reference>
<feature type="region of interest" description="Disordered" evidence="2">
    <location>
        <begin position="301"/>
        <end position="357"/>
    </location>
</feature>
<feature type="compositionally biased region" description="Basic and acidic residues" evidence="2">
    <location>
        <begin position="114"/>
        <end position="132"/>
    </location>
</feature>
<feature type="region of interest" description="Disordered" evidence="2">
    <location>
        <begin position="1"/>
        <end position="42"/>
    </location>
</feature>
<dbReference type="InterPro" id="IPR025066">
    <property type="entry name" value="CCDC174-like"/>
</dbReference>
<dbReference type="Pfam" id="PF13300">
    <property type="entry name" value="DUF4078"/>
    <property type="match status" value="1"/>
</dbReference>
<dbReference type="Proteomes" id="UP001201980">
    <property type="component" value="Unassembled WGS sequence"/>
</dbReference>
<organism evidence="3 4">
    <name type="scientific">Zalerion maritima</name>
    <dbReference type="NCBI Taxonomy" id="339359"/>
    <lineage>
        <taxon>Eukaryota</taxon>
        <taxon>Fungi</taxon>
        <taxon>Dikarya</taxon>
        <taxon>Ascomycota</taxon>
        <taxon>Pezizomycotina</taxon>
        <taxon>Sordariomycetes</taxon>
        <taxon>Lulworthiomycetidae</taxon>
        <taxon>Lulworthiales</taxon>
        <taxon>Lulworthiaceae</taxon>
        <taxon>Zalerion</taxon>
    </lineage>
</organism>
<evidence type="ECO:0000313" key="3">
    <source>
        <dbReference type="EMBL" id="KAJ2903629.1"/>
    </source>
</evidence>
<protein>
    <submittedName>
        <fullName evidence="3">Uncharacterized protein</fullName>
    </submittedName>
</protein>
<sequence length="380" mass="43544">MKSDQLLYSDLTAVPKMPKDPYLYGRPPAKKKKTSTKTPSNMSFAAQMASLISTSSSSTLAAAKPRSKTSVAADTPPGQKKDSIFTAKVKRKDKVEKDDPRHPDKIRLKSPTGTHDEVKERERARQKMEAKAKMYDAMKRGELLAGDGERAPLVDFDQKWANRHDPNHRDYAPSSSESEDEDAQDNRRRDDEEELVEWEDEFGRLRRGTRAEKDKHDRRIRRGLLGQEELERISARPAAPQQVIYGDTVQTDAFKIMDEAAMEALARKRDKSATPPPDSHYNVNLEVRDKGVGFYAFSQTEEKRKEEMSNLEKERLETERRRVEKEDPKAKRKRQMEERKQMIDGKRRQMEDKKAKAQADEFLAGLGMEMGNELSRATSS</sequence>
<evidence type="ECO:0000256" key="1">
    <source>
        <dbReference type="ARBA" id="ARBA00023054"/>
    </source>
</evidence>
<dbReference type="EMBL" id="JAKWBI020000076">
    <property type="protein sequence ID" value="KAJ2903629.1"/>
    <property type="molecule type" value="Genomic_DNA"/>
</dbReference>
<accession>A0AAD5RT53</accession>
<comment type="caution">
    <text evidence="3">The sequence shown here is derived from an EMBL/GenBank/DDBJ whole genome shotgun (WGS) entry which is preliminary data.</text>
</comment>
<evidence type="ECO:0000256" key="2">
    <source>
        <dbReference type="SAM" id="MobiDB-lite"/>
    </source>
</evidence>
<dbReference type="PANTHER" id="PTHR15885:SF1">
    <property type="entry name" value="COILED-COIL DOMAIN-CONTAINING PROTEIN 174"/>
    <property type="match status" value="1"/>
</dbReference>
<feature type="compositionally biased region" description="Basic and acidic residues" evidence="2">
    <location>
        <begin position="93"/>
        <end position="107"/>
    </location>
</feature>
<dbReference type="GO" id="GO:0005634">
    <property type="term" value="C:nucleus"/>
    <property type="evidence" value="ECO:0007669"/>
    <property type="project" value="TreeGrafter"/>
</dbReference>
<keyword evidence="1" id="KW-0175">Coiled coil</keyword>
<feature type="compositionally biased region" description="Low complexity" evidence="2">
    <location>
        <begin position="54"/>
        <end position="63"/>
    </location>
</feature>
<feature type="compositionally biased region" description="Acidic residues" evidence="2">
    <location>
        <begin position="191"/>
        <end position="200"/>
    </location>
</feature>
<dbReference type="AlphaFoldDB" id="A0AAD5RT53"/>
<name>A0AAD5RT53_9PEZI</name>